<dbReference type="EMBL" id="LT629799">
    <property type="protein sequence ID" value="SDU97042.1"/>
    <property type="molecule type" value="Genomic_DNA"/>
</dbReference>
<dbReference type="STRING" id="546874.SAMN04488544_2771"/>
<dbReference type="SUPFAM" id="SSF88713">
    <property type="entry name" value="Glycoside hydrolase/deacetylase"/>
    <property type="match status" value="1"/>
</dbReference>
<dbReference type="RefSeq" id="WP_091075262.1">
    <property type="nucleotide sequence ID" value="NZ_LT629799.1"/>
</dbReference>
<evidence type="ECO:0000313" key="1">
    <source>
        <dbReference type="EMBL" id="SDU97042.1"/>
    </source>
</evidence>
<dbReference type="Gene3D" id="3.20.20.370">
    <property type="entry name" value="Glycoside hydrolase/deacetylase"/>
    <property type="match status" value="1"/>
</dbReference>
<sequence length="294" mass="32683">MLPTHGRFGHSAITERPDFDWPGGARLAVYVAVNCEHYAYDDGETDLGWTPGLDQPDSYNYGWREYGNRVGAFRVAQTLERVGIRPTVLVNSEVYEHAPSVPAAFRALGAEFVAHGATNSMQPDEQTEDEERATIERVRRVVAEHEGAAPRGWMSPGANPSRVTEDLLAEAGFAYTLDWPVDDQPLWMTTRGGPLLSVPYPHEVNDLPAFVHHHQTAETFASMIVDSFAELREDAERQPLVLSVSLHTFLAGQPYRLRRVREALQHLRENGDGVWFTTPGAIAEHYASVVPAPS</sequence>
<dbReference type="GO" id="GO:0005975">
    <property type="term" value="P:carbohydrate metabolic process"/>
    <property type="evidence" value="ECO:0007669"/>
    <property type="project" value="InterPro"/>
</dbReference>
<dbReference type="OrthoDB" id="9787041at2"/>
<dbReference type="PANTHER" id="PTHR43123:SF4">
    <property type="entry name" value="POLYSACCHARIDE DEACETYLASE"/>
    <property type="match status" value="1"/>
</dbReference>
<dbReference type="Proteomes" id="UP000198825">
    <property type="component" value="Chromosome I"/>
</dbReference>
<reference evidence="2" key="1">
    <citation type="submission" date="2016-10" db="EMBL/GenBank/DDBJ databases">
        <authorList>
            <person name="Varghese N."/>
            <person name="Submissions S."/>
        </authorList>
    </citation>
    <scope>NUCLEOTIDE SEQUENCE [LARGE SCALE GENOMIC DNA]</scope>
    <source>
        <strain evidence="2">DSM 21743</strain>
    </source>
</reference>
<dbReference type="InterPro" id="IPR011330">
    <property type="entry name" value="Glyco_hydro/deAcase_b/a-brl"/>
</dbReference>
<dbReference type="AlphaFoldDB" id="A0A1H2MVG2"/>
<dbReference type="CDD" id="cd10979">
    <property type="entry name" value="CE4_PuuE_like"/>
    <property type="match status" value="1"/>
</dbReference>
<accession>A0A1H2MVG2</accession>
<organism evidence="1 2">
    <name type="scientific">Microlunatus sagamiharensis</name>
    <dbReference type="NCBI Taxonomy" id="546874"/>
    <lineage>
        <taxon>Bacteria</taxon>
        <taxon>Bacillati</taxon>
        <taxon>Actinomycetota</taxon>
        <taxon>Actinomycetes</taxon>
        <taxon>Propionibacteriales</taxon>
        <taxon>Propionibacteriaceae</taxon>
        <taxon>Microlunatus</taxon>
    </lineage>
</organism>
<dbReference type="PANTHER" id="PTHR43123">
    <property type="entry name" value="POLYSACCHARIDE DEACETYLASE-RELATED"/>
    <property type="match status" value="1"/>
</dbReference>
<keyword evidence="2" id="KW-1185">Reference proteome</keyword>
<name>A0A1H2MVG2_9ACTN</name>
<protein>
    <submittedName>
        <fullName evidence="1">Polysaccharide deacetylase</fullName>
    </submittedName>
</protein>
<gene>
    <name evidence="1" type="ORF">SAMN04488544_2771</name>
</gene>
<proteinExistence type="predicted"/>
<evidence type="ECO:0000313" key="2">
    <source>
        <dbReference type="Proteomes" id="UP000198825"/>
    </source>
</evidence>